<reference evidence="2 3" key="1">
    <citation type="journal article" date="2016" name="Front. Microbiol.">
        <title>Genomic Resource of Rice Seed Associated Bacteria.</title>
        <authorList>
            <person name="Midha S."/>
            <person name="Bansal K."/>
            <person name="Sharma S."/>
            <person name="Kumar N."/>
            <person name="Patil P.P."/>
            <person name="Chaudhry V."/>
            <person name="Patil P.B."/>
        </authorList>
    </citation>
    <scope>NUCLEOTIDE SEQUENCE [LARGE SCALE GENOMIC DNA]</scope>
    <source>
        <strain evidence="2 3">NS184</strain>
    </source>
</reference>
<accession>A0A175RVU1</accession>
<dbReference type="Proteomes" id="UP000078252">
    <property type="component" value="Unassembled WGS sequence"/>
</dbReference>
<evidence type="ECO:0000256" key="1">
    <source>
        <dbReference type="SAM" id="MobiDB-lite"/>
    </source>
</evidence>
<dbReference type="AlphaFoldDB" id="A0A175RVU1"/>
<protein>
    <recommendedName>
        <fullName evidence="4">Fe-S osidoreductase</fullName>
    </recommendedName>
</protein>
<name>A0A175RVU1_9MICO</name>
<proteinExistence type="predicted"/>
<dbReference type="OrthoDB" id="5007400at2"/>
<dbReference type="EMBL" id="LDQC01000039">
    <property type="protein sequence ID" value="KTR07553.1"/>
    <property type="molecule type" value="Genomic_DNA"/>
</dbReference>
<gene>
    <name evidence="2" type="ORF">NS184_07480</name>
</gene>
<evidence type="ECO:0008006" key="4">
    <source>
        <dbReference type="Google" id="ProtNLM"/>
    </source>
</evidence>
<evidence type="ECO:0000313" key="2">
    <source>
        <dbReference type="EMBL" id="KTR07553.1"/>
    </source>
</evidence>
<dbReference type="PATRIC" id="fig|33881.3.peg.1807"/>
<organism evidence="2 3">
    <name type="scientific">Curtobacterium luteum</name>
    <dbReference type="NCBI Taxonomy" id="33881"/>
    <lineage>
        <taxon>Bacteria</taxon>
        <taxon>Bacillati</taxon>
        <taxon>Actinomycetota</taxon>
        <taxon>Actinomycetes</taxon>
        <taxon>Micrococcales</taxon>
        <taxon>Microbacteriaceae</taxon>
        <taxon>Curtobacterium</taxon>
    </lineage>
</organism>
<dbReference type="RefSeq" id="WP_058725517.1">
    <property type="nucleotide sequence ID" value="NZ_LDQC01000039.1"/>
</dbReference>
<feature type="region of interest" description="Disordered" evidence="1">
    <location>
        <begin position="60"/>
        <end position="83"/>
    </location>
</feature>
<comment type="caution">
    <text evidence="2">The sequence shown here is derived from an EMBL/GenBank/DDBJ whole genome shotgun (WGS) entry which is preliminary data.</text>
</comment>
<sequence length="83" mass="8896">MQLGTRWSVGGQPPARLPETMVVAVRGVEDELAAESVDTATWGWTLTFLEGKPIVELDDGTSIHLDPAGHAQVTNPDDAPEED</sequence>
<evidence type="ECO:0000313" key="3">
    <source>
        <dbReference type="Proteomes" id="UP000078252"/>
    </source>
</evidence>
<dbReference type="STRING" id="33881.NS184_07480"/>